<dbReference type="AlphaFoldDB" id="A0A2J6S0I2"/>
<dbReference type="GO" id="GO:0004497">
    <property type="term" value="F:monooxygenase activity"/>
    <property type="evidence" value="ECO:0007669"/>
    <property type="project" value="InterPro"/>
</dbReference>
<proteinExistence type="predicted"/>
<dbReference type="GO" id="GO:0020037">
    <property type="term" value="F:heme binding"/>
    <property type="evidence" value="ECO:0007669"/>
    <property type="project" value="InterPro"/>
</dbReference>
<evidence type="ECO:0000313" key="2">
    <source>
        <dbReference type="Proteomes" id="UP000235786"/>
    </source>
</evidence>
<dbReference type="InterPro" id="IPR001128">
    <property type="entry name" value="Cyt_P450"/>
</dbReference>
<dbReference type="Pfam" id="PF00067">
    <property type="entry name" value="p450"/>
    <property type="match status" value="1"/>
</dbReference>
<dbReference type="SUPFAM" id="SSF48264">
    <property type="entry name" value="Cytochrome P450"/>
    <property type="match status" value="1"/>
</dbReference>
<dbReference type="Proteomes" id="UP000235786">
    <property type="component" value="Unassembled WGS sequence"/>
</dbReference>
<dbReference type="EMBL" id="KZ613941">
    <property type="protein sequence ID" value="PMD44283.1"/>
    <property type="molecule type" value="Genomic_DNA"/>
</dbReference>
<dbReference type="InterPro" id="IPR036396">
    <property type="entry name" value="Cyt_P450_sf"/>
</dbReference>
<evidence type="ECO:0000313" key="1">
    <source>
        <dbReference type="EMBL" id="PMD44283.1"/>
    </source>
</evidence>
<keyword evidence="2" id="KW-1185">Reference proteome</keyword>
<organism evidence="1 2">
    <name type="scientific">Hyaloscypha variabilis (strain UAMH 11265 / GT02V1 / F)</name>
    <name type="common">Meliniomyces variabilis</name>
    <dbReference type="NCBI Taxonomy" id="1149755"/>
    <lineage>
        <taxon>Eukaryota</taxon>
        <taxon>Fungi</taxon>
        <taxon>Dikarya</taxon>
        <taxon>Ascomycota</taxon>
        <taxon>Pezizomycotina</taxon>
        <taxon>Leotiomycetes</taxon>
        <taxon>Helotiales</taxon>
        <taxon>Hyaloscyphaceae</taxon>
        <taxon>Hyaloscypha</taxon>
        <taxon>Hyaloscypha variabilis</taxon>
    </lineage>
</organism>
<name>A0A2J6S0I2_HYAVF</name>
<dbReference type="GO" id="GO:0016705">
    <property type="term" value="F:oxidoreductase activity, acting on paired donors, with incorporation or reduction of molecular oxygen"/>
    <property type="evidence" value="ECO:0007669"/>
    <property type="project" value="InterPro"/>
</dbReference>
<dbReference type="GO" id="GO:0005506">
    <property type="term" value="F:iron ion binding"/>
    <property type="evidence" value="ECO:0007669"/>
    <property type="project" value="InterPro"/>
</dbReference>
<dbReference type="STRING" id="1149755.A0A2J6S0I2"/>
<dbReference type="OrthoDB" id="1470350at2759"/>
<reference evidence="1 2" key="1">
    <citation type="submission" date="2016-04" db="EMBL/GenBank/DDBJ databases">
        <title>A degradative enzymes factory behind the ericoid mycorrhizal symbiosis.</title>
        <authorList>
            <consortium name="DOE Joint Genome Institute"/>
            <person name="Martino E."/>
            <person name="Morin E."/>
            <person name="Grelet G."/>
            <person name="Kuo A."/>
            <person name="Kohler A."/>
            <person name="Daghino S."/>
            <person name="Barry K."/>
            <person name="Choi C."/>
            <person name="Cichocki N."/>
            <person name="Clum A."/>
            <person name="Copeland A."/>
            <person name="Hainaut M."/>
            <person name="Haridas S."/>
            <person name="Labutti K."/>
            <person name="Lindquist E."/>
            <person name="Lipzen A."/>
            <person name="Khouja H.-R."/>
            <person name="Murat C."/>
            <person name="Ohm R."/>
            <person name="Olson A."/>
            <person name="Spatafora J."/>
            <person name="Veneault-Fourrey C."/>
            <person name="Henrissat B."/>
            <person name="Grigoriev I."/>
            <person name="Martin F."/>
            <person name="Perotto S."/>
        </authorList>
    </citation>
    <scope>NUCLEOTIDE SEQUENCE [LARGE SCALE GENOMIC DNA]</scope>
    <source>
        <strain evidence="1 2">F</strain>
    </source>
</reference>
<accession>A0A2J6S0I2</accession>
<protein>
    <submittedName>
        <fullName evidence="1">Uncharacterized protein</fullName>
    </submittedName>
</protein>
<gene>
    <name evidence="1" type="ORF">L207DRAFT_630642</name>
</gene>
<sequence length="104" mass="11742">MSLLQAAPDTVSSSVYQCVAWLCVPQNQLFQKEVLEAILEAYGGDRDLAWNMAFQQENVPLVVSLYKETLRFFSTAAFNHRRASKEIKIYNTVIPKGIAVTMNI</sequence>
<dbReference type="Gene3D" id="1.10.630.10">
    <property type="entry name" value="Cytochrome P450"/>
    <property type="match status" value="1"/>
</dbReference>